<dbReference type="EMBL" id="MNUE01000008">
    <property type="protein sequence ID" value="OJD36990.1"/>
    <property type="molecule type" value="Genomic_DNA"/>
</dbReference>
<organism evidence="1 2">
    <name type="scientific">Diplodia corticola</name>
    <dbReference type="NCBI Taxonomy" id="236234"/>
    <lineage>
        <taxon>Eukaryota</taxon>
        <taxon>Fungi</taxon>
        <taxon>Dikarya</taxon>
        <taxon>Ascomycota</taxon>
        <taxon>Pezizomycotina</taxon>
        <taxon>Dothideomycetes</taxon>
        <taxon>Dothideomycetes incertae sedis</taxon>
        <taxon>Botryosphaeriales</taxon>
        <taxon>Botryosphaeriaceae</taxon>
        <taxon>Diplodia</taxon>
    </lineage>
</organism>
<dbReference type="OrthoDB" id="341259at2759"/>
<proteinExistence type="predicted"/>
<name>A0A1J9R645_9PEZI</name>
<evidence type="ECO:0000313" key="2">
    <source>
        <dbReference type="Proteomes" id="UP000183809"/>
    </source>
</evidence>
<comment type="caution">
    <text evidence="1">The sequence shown here is derived from an EMBL/GenBank/DDBJ whole genome shotgun (WGS) entry which is preliminary data.</text>
</comment>
<gene>
    <name evidence="1" type="ORF">BKCO1_800026</name>
</gene>
<sequence length="651" mass="72949">MDGQLRMLPWVFLSEGVGGLIAKAAISGIESDRLNTNEFTVGMILLDVPNTCAFDADLERLSAALDHFTADNAAFAQLTKVENDFLDRARSLVLFSCFSYNAALERRQSVLNVANEAQISVDIHSFGHYRPGGASMAELHKIIQRATTLCTMQQTTKSRTGNQTAALDKKSAQLLEDFFPLNWDFCICSHAVVFSSPNNQPLIETHVRSKKKLLKDFCRITEEADTPIDSNEGSQTVCLRWYHAPANNEAWAEGIVNRFLSTNHSLISKAEFADFWAHNQPLAEGACLGSWRINPACASFGSDSSRSEDSFPGDKGVVLVVMPFLHWESVDHLARQDEALDMFRSDRIPPRLREDYEKAASDPNTRYTSSSVVSEKTMVTLFPRKSLESGLVEVAQMADLESAMLGELSRINHPSHVLANVYDFCALMLHITTTTLLSRLKHPDFLFTHFYRKAIGELRQKHVASLTSFKDRDLQGITDVWKDVEEENYELSLVLEANALKDELHVIGHIFDMQAGVVSKFAEIKATSDTGDTHLKDTASKLEAFRVEFQGLWKDTDAIERDLLHLLDLKQKRANLREAHSASIQAHEASQQTRHVLELAESSAWQSRIVMVFTTLSAIYVGMLRSALDRVRADFPASAVIRLLVLRYEHA</sequence>
<reference evidence="1 2" key="1">
    <citation type="submission" date="2016-10" db="EMBL/GenBank/DDBJ databases">
        <title>Proteomics and genomics reveal pathogen-plant mechanisms compatible with a hemibiotrophic lifestyle of Diplodia corticola.</title>
        <authorList>
            <person name="Fernandes I."/>
            <person name="De Jonge R."/>
            <person name="Van De Peer Y."/>
            <person name="Devreese B."/>
            <person name="Alves A."/>
            <person name="Esteves A.C."/>
        </authorList>
    </citation>
    <scope>NUCLEOTIDE SEQUENCE [LARGE SCALE GENOMIC DNA]</scope>
    <source>
        <strain evidence="1 2">CBS 112549</strain>
    </source>
</reference>
<dbReference type="Proteomes" id="UP000183809">
    <property type="component" value="Unassembled WGS sequence"/>
</dbReference>
<evidence type="ECO:0000313" key="1">
    <source>
        <dbReference type="EMBL" id="OJD36990.1"/>
    </source>
</evidence>
<keyword evidence="2" id="KW-1185">Reference proteome</keyword>
<dbReference type="AlphaFoldDB" id="A0A1J9R645"/>
<protein>
    <submittedName>
        <fullName evidence="1">Uncharacterized protein</fullName>
    </submittedName>
</protein>
<dbReference type="GeneID" id="31019626"/>
<accession>A0A1J9R645</accession>
<dbReference type="RefSeq" id="XP_020133231.1">
    <property type="nucleotide sequence ID" value="XM_020279364.1"/>
</dbReference>